<proteinExistence type="predicted"/>
<organism evidence="2 3">
    <name type="scientific">Paenibacillus antarcticus</name>
    <dbReference type="NCBI Taxonomy" id="253703"/>
    <lineage>
        <taxon>Bacteria</taxon>
        <taxon>Bacillati</taxon>
        <taxon>Bacillota</taxon>
        <taxon>Bacilli</taxon>
        <taxon>Bacillales</taxon>
        <taxon>Paenibacillaceae</taxon>
        <taxon>Paenibacillus</taxon>
    </lineage>
</organism>
<accession>A0A162LX49</accession>
<dbReference type="Proteomes" id="UP000077355">
    <property type="component" value="Unassembled WGS sequence"/>
</dbReference>
<dbReference type="AlphaFoldDB" id="A0A162LX49"/>
<sequence>MDIHSETILISIVVFGLVVGLLILFIYSLIRFIRNRNIQQQSTLETLRNLEQKMDTLIEHNKSVP</sequence>
<dbReference type="RefSeq" id="WP_068652702.1">
    <property type="nucleotide sequence ID" value="NZ_CP043611.1"/>
</dbReference>
<protein>
    <recommendedName>
        <fullName evidence="4">DUF4083 domain-containing protein</fullName>
    </recommendedName>
</protein>
<evidence type="ECO:0000256" key="1">
    <source>
        <dbReference type="SAM" id="Phobius"/>
    </source>
</evidence>
<reference evidence="2 3" key="1">
    <citation type="submission" date="2016-03" db="EMBL/GenBank/DDBJ databases">
        <title>Draft genome sequence of Paenibacillus antarcticus CECT 5836.</title>
        <authorList>
            <person name="Shin S.-K."/>
            <person name="Yi H."/>
        </authorList>
    </citation>
    <scope>NUCLEOTIDE SEQUENCE [LARGE SCALE GENOMIC DNA]</scope>
    <source>
        <strain evidence="2 3">CECT 5836</strain>
    </source>
</reference>
<evidence type="ECO:0000313" key="2">
    <source>
        <dbReference type="EMBL" id="OAB41107.1"/>
    </source>
</evidence>
<feature type="transmembrane region" description="Helical" evidence="1">
    <location>
        <begin position="6"/>
        <end position="30"/>
    </location>
</feature>
<comment type="caution">
    <text evidence="2">The sequence shown here is derived from an EMBL/GenBank/DDBJ whole genome shotgun (WGS) entry which is preliminary data.</text>
</comment>
<gene>
    <name evidence="2" type="ORF">PBAT_21330</name>
</gene>
<keyword evidence="1" id="KW-1133">Transmembrane helix</keyword>
<dbReference type="EMBL" id="LVJI01000048">
    <property type="protein sequence ID" value="OAB41107.1"/>
    <property type="molecule type" value="Genomic_DNA"/>
</dbReference>
<keyword evidence="3" id="KW-1185">Reference proteome</keyword>
<evidence type="ECO:0008006" key="4">
    <source>
        <dbReference type="Google" id="ProtNLM"/>
    </source>
</evidence>
<keyword evidence="1" id="KW-0812">Transmembrane</keyword>
<name>A0A162LX49_9BACL</name>
<evidence type="ECO:0000313" key="3">
    <source>
        <dbReference type="Proteomes" id="UP000077355"/>
    </source>
</evidence>
<keyword evidence="1" id="KW-0472">Membrane</keyword>